<feature type="region of interest" description="Disordered" evidence="1">
    <location>
        <begin position="1"/>
        <end position="35"/>
    </location>
</feature>
<gene>
    <name evidence="2" type="ORF">FSB_LOCUS47018</name>
</gene>
<organism evidence="2">
    <name type="scientific">Fagus sylvatica</name>
    <name type="common">Beechnut</name>
    <dbReference type="NCBI Taxonomy" id="28930"/>
    <lineage>
        <taxon>Eukaryota</taxon>
        <taxon>Viridiplantae</taxon>
        <taxon>Streptophyta</taxon>
        <taxon>Embryophyta</taxon>
        <taxon>Tracheophyta</taxon>
        <taxon>Spermatophyta</taxon>
        <taxon>Magnoliopsida</taxon>
        <taxon>eudicotyledons</taxon>
        <taxon>Gunneridae</taxon>
        <taxon>Pentapetalae</taxon>
        <taxon>rosids</taxon>
        <taxon>fabids</taxon>
        <taxon>Fagales</taxon>
        <taxon>Fagaceae</taxon>
        <taxon>Fagus</taxon>
    </lineage>
</organism>
<proteinExistence type="predicted"/>
<dbReference type="PANTHER" id="PTHR35218">
    <property type="entry name" value="RNASE H DOMAIN-CONTAINING PROTEIN"/>
    <property type="match status" value="1"/>
</dbReference>
<reference evidence="2" key="1">
    <citation type="submission" date="2018-02" db="EMBL/GenBank/DDBJ databases">
        <authorList>
            <person name="Cohen D.B."/>
            <person name="Kent A.D."/>
        </authorList>
    </citation>
    <scope>NUCLEOTIDE SEQUENCE</scope>
</reference>
<evidence type="ECO:0000256" key="1">
    <source>
        <dbReference type="SAM" id="MobiDB-lite"/>
    </source>
</evidence>
<accession>A0A2N9HZ40</accession>
<name>A0A2N9HZ40_FAGSY</name>
<evidence type="ECO:0008006" key="3">
    <source>
        <dbReference type="Google" id="ProtNLM"/>
    </source>
</evidence>
<sequence length="380" mass="43557">MPLARNHMPQRPSRRSYTRTYSNMQNQHSPQTPPTIPFLPQHAEPHPNNWALLRGGALRPIRNNLVRWLQSCPNHFWIQVEEALERALREQVPLIPKNTHFGRVIINLTAELAIVSPIISLTEGIPPLWREPRMEGNMTTSELSDTEVLENLITFLAMESSLLYLPFLARETNISVIEVHQRVQSFKISIDRFRVSPTRLLSYRVVLNPQVRASVELFRDYRRRGSVWKRRGMSRGQTTAILNDLSMKILLWNCRGAGNPNFRRNFAELMRAHHPTIVVLVETRISGQRAVDVSTALGFDRVIRSDAEGFSRGIWLLWDSGSVTLDILQVNNQAIHATVQVHHSNPPWLFTALYASPKFLPVYLYGITLQILPIPIISRG</sequence>
<dbReference type="AlphaFoldDB" id="A0A2N9HZ40"/>
<dbReference type="SUPFAM" id="SSF56219">
    <property type="entry name" value="DNase I-like"/>
    <property type="match status" value="1"/>
</dbReference>
<dbReference type="PANTHER" id="PTHR35218:SF9">
    <property type="entry name" value="ENDONUCLEASE_EXONUCLEASE_PHOSPHATASE DOMAIN-CONTAINING PROTEIN"/>
    <property type="match status" value="1"/>
</dbReference>
<dbReference type="Gene3D" id="3.60.10.10">
    <property type="entry name" value="Endonuclease/exonuclease/phosphatase"/>
    <property type="match status" value="1"/>
</dbReference>
<evidence type="ECO:0000313" key="2">
    <source>
        <dbReference type="EMBL" id="SPD19136.1"/>
    </source>
</evidence>
<dbReference type="InterPro" id="IPR036691">
    <property type="entry name" value="Endo/exonu/phosph_ase_sf"/>
</dbReference>
<dbReference type="EMBL" id="OIVN01004768">
    <property type="protein sequence ID" value="SPD19136.1"/>
    <property type="molecule type" value="Genomic_DNA"/>
</dbReference>
<protein>
    <recommendedName>
        <fullName evidence="3">Endonuclease/exonuclease/phosphatase domain-containing protein</fullName>
    </recommendedName>
</protein>